<sequence>MSPESIERAPCRSSAVQKFHPGLEGEIADEGYESFDQSAPESFSDERNNAVRRKLYLHLLPLMCGLYGLNYVDKVAIVWAVPFS</sequence>
<accession>A0A177CF06</accession>
<evidence type="ECO:0008006" key="3">
    <source>
        <dbReference type="Google" id="ProtNLM"/>
    </source>
</evidence>
<dbReference type="RefSeq" id="XP_018035702.1">
    <property type="nucleotide sequence ID" value="XM_018178761.1"/>
</dbReference>
<dbReference type="OrthoDB" id="6730379at2759"/>
<reference evidence="1 2" key="1">
    <citation type="submission" date="2016-05" db="EMBL/GenBank/DDBJ databases">
        <title>Comparative analysis of secretome profiles of manganese(II)-oxidizing ascomycete fungi.</title>
        <authorList>
            <consortium name="DOE Joint Genome Institute"/>
            <person name="Zeiner C.A."/>
            <person name="Purvine S.O."/>
            <person name="Zink E.M."/>
            <person name="Wu S."/>
            <person name="Pasa-Tolic L."/>
            <person name="Chaput D.L."/>
            <person name="Haridas S."/>
            <person name="Grigoriev I.V."/>
            <person name="Santelli C.M."/>
            <person name="Hansel C.M."/>
        </authorList>
    </citation>
    <scope>NUCLEOTIDE SEQUENCE [LARGE SCALE GENOMIC DNA]</scope>
    <source>
        <strain evidence="1 2">AP3s5-JAC2a</strain>
    </source>
</reference>
<name>A0A177CF06_9PLEO</name>
<evidence type="ECO:0000313" key="2">
    <source>
        <dbReference type="Proteomes" id="UP000077069"/>
    </source>
</evidence>
<keyword evidence="2" id="KW-1185">Reference proteome</keyword>
<dbReference type="InParanoid" id="A0A177CF06"/>
<protein>
    <recommendedName>
        <fullName evidence="3">MFS general substrate transporter</fullName>
    </recommendedName>
</protein>
<dbReference type="EMBL" id="KV441553">
    <property type="protein sequence ID" value="OAG05337.1"/>
    <property type="molecule type" value="Genomic_DNA"/>
</dbReference>
<evidence type="ECO:0000313" key="1">
    <source>
        <dbReference type="EMBL" id="OAG05337.1"/>
    </source>
</evidence>
<proteinExistence type="predicted"/>
<gene>
    <name evidence="1" type="ORF">CC84DRAFT_1165617</name>
</gene>
<dbReference type="AlphaFoldDB" id="A0A177CF06"/>
<dbReference type="Proteomes" id="UP000077069">
    <property type="component" value="Unassembled WGS sequence"/>
</dbReference>
<organism evidence="1 2">
    <name type="scientific">Paraphaeosphaeria sporulosa</name>
    <dbReference type="NCBI Taxonomy" id="1460663"/>
    <lineage>
        <taxon>Eukaryota</taxon>
        <taxon>Fungi</taxon>
        <taxon>Dikarya</taxon>
        <taxon>Ascomycota</taxon>
        <taxon>Pezizomycotina</taxon>
        <taxon>Dothideomycetes</taxon>
        <taxon>Pleosporomycetidae</taxon>
        <taxon>Pleosporales</taxon>
        <taxon>Massarineae</taxon>
        <taxon>Didymosphaeriaceae</taxon>
        <taxon>Paraphaeosphaeria</taxon>
    </lineage>
</organism>
<dbReference type="GeneID" id="28762247"/>